<evidence type="ECO:0000313" key="1">
    <source>
        <dbReference type="EMBL" id="NYD70166.1"/>
    </source>
</evidence>
<keyword evidence="2" id="KW-1185">Reference proteome</keyword>
<organism evidence="1 2">
    <name type="scientific">Herbiconiux flava</name>
    <dbReference type="NCBI Taxonomy" id="881268"/>
    <lineage>
        <taxon>Bacteria</taxon>
        <taxon>Bacillati</taxon>
        <taxon>Actinomycetota</taxon>
        <taxon>Actinomycetes</taxon>
        <taxon>Micrococcales</taxon>
        <taxon>Microbacteriaceae</taxon>
        <taxon>Herbiconiux</taxon>
    </lineage>
</organism>
<dbReference type="RefSeq" id="WP_179547360.1">
    <property type="nucleotide sequence ID" value="NZ_BSEW01000001.1"/>
</dbReference>
<accession>A0A852SMZ1</accession>
<dbReference type="Proteomes" id="UP000549913">
    <property type="component" value="Unassembled WGS sequence"/>
</dbReference>
<sequence>MVAVNTERVAFALSKVEGFPFERFVNDFWSGLNGAAFVPMGGVKDGGADGFETVPLQDSAGRVFVQTSVRIDAEDKIKATVARLRAVGRNPVSLTYICARPIKLSDQLEDELMKELDITVRIRDSAYIAAHINDNAATQAAYFQHLYYLTESLDRLGSSKVVAPSAHVKDPSVFVFLTNEVEHRKGDQSLVSAVIDSLVLWALEGTDPDKQILMSMEDILQKITEVLPSVDGLVRPRLKKRLDALSARGGATGRSIRTYKGRKMFCLPFETRRQLTAENGQDEALRSAVESSVEERISAQDRPHFGPATVKKAVDTVMRSLQRTFEKQGIAFISSLHSTDKTEIVVVSESVGIALDELEINGAIRVQIGDSALECLRGVLYESTEEEREYLHKLSRTYALLFTLNVEPKLVDYFQRMAGDFYLYVGADQLVRALSERYLEPADQVVGNTLKMAAQAGARLILTSPALNEVVSNLRATDFEFKSTFLEIENFVTYDMARNSPKILLRAYLYARLGISAQKPSSWQSFVNQFCGYEELHQPSAYDSVRRYLLAEYSMEYRDAEDLSSLVKEAEHAELKARLQQDKKLEILADNDALLVLAVYGHRRRSRETSNISEFGYQTWWLTSETKVLEHTEDLVQSHGGTRYIMRPEFLLNFLTLAPAAAAARSSFASIFPSLLGVTLSRRMAEEPFKRILKKVDAAIELTDSRRNAAIARLSDQLKGDLQKQYLSTDSETGTELVGLDAVAERAQSE</sequence>
<comment type="caution">
    <text evidence="1">The sequence shown here is derived from an EMBL/GenBank/DDBJ whole genome shotgun (WGS) entry which is preliminary data.</text>
</comment>
<gene>
    <name evidence="1" type="ORF">BJ984_001324</name>
</gene>
<reference evidence="1 2" key="1">
    <citation type="submission" date="2020-07" db="EMBL/GenBank/DDBJ databases">
        <title>Sequencing the genomes of 1000 actinobacteria strains.</title>
        <authorList>
            <person name="Klenk H.-P."/>
        </authorList>
    </citation>
    <scope>NUCLEOTIDE SEQUENCE [LARGE SCALE GENOMIC DNA]</scope>
    <source>
        <strain evidence="1 2">DSM 26474</strain>
    </source>
</reference>
<protein>
    <submittedName>
        <fullName evidence="1">Uncharacterized protein</fullName>
    </submittedName>
</protein>
<dbReference type="AlphaFoldDB" id="A0A852SMZ1"/>
<evidence type="ECO:0000313" key="2">
    <source>
        <dbReference type="Proteomes" id="UP000549913"/>
    </source>
</evidence>
<name>A0A852SMZ1_9MICO</name>
<dbReference type="EMBL" id="JACCBM010000001">
    <property type="protein sequence ID" value="NYD70166.1"/>
    <property type="molecule type" value="Genomic_DNA"/>
</dbReference>
<proteinExistence type="predicted"/>